<dbReference type="GO" id="GO:0046872">
    <property type="term" value="F:metal ion binding"/>
    <property type="evidence" value="ECO:0007669"/>
    <property type="project" value="UniProtKB-KW"/>
</dbReference>
<organism evidence="10 11">
    <name type="scientific">Arenimonas terrae</name>
    <dbReference type="NCBI Taxonomy" id="2546226"/>
    <lineage>
        <taxon>Bacteria</taxon>
        <taxon>Pseudomonadati</taxon>
        <taxon>Pseudomonadota</taxon>
        <taxon>Gammaproteobacteria</taxon>
        <taxon>Lysobacterales</taxon>
        <taxon>Lysobacteraceae</taxon>
        <taxon>Arenimonas</taxon>
    </lineage>
</organism>
<dbReference type="GO" id="GO:0004222">
    <property type="term" value="F:metalloendopeptidase activity"/>
    <property type="evidence" value="ECO:0007669"/>
    <property type="project" value="InterPro"/>
</dbReference>
<evidence type="ECO:0000256" key="6">
    <source>
        <dbReference type="RuleBase" id="RU003983"/>
    </source>
</evidence>
<evidence type="ECO:0000313" key="11">
    <source>
        <dbReference type="Proteomes" id="UP000305760"/>
    </source>
</evidence>
<evidence type="ECO:0000256" key="4">
    <source>
        <dbReference type="ARBA" id="ARBA00022833"/>
    </source>
</evidence>
<dbReference type="InterPro" id="IPR001915">
    <property type="entry name" value="Peptidase_M48"/>
</dbReference>
<evidence type="ECO:0000259" key="9">
    <source>
        <dbReference type="Pfam" id="PF01435"/>
    </source>
</evidence>
<dbReference type="AlphaFoldDB" id="A0A5C4RQS4"/>
<keyword evidence="5 6" id="KW-0482">Metalloprotease</keyword>
<feature type="domain" description="Peptidase M48" evidence="9">
    <location>
        <begin position="63"/>
        <end position="244"/>
    </location>
</feature>
<evidence type="ECO:0000256" key="7">
    <source>
        <dbReference type="SAM" id="MobiDB-lite"/>
    </source>
</evidence>
<evidence type="ECO:0000256" key="3">
    <source>
        <dbReference type="ARBA" id="ARBA00022801"/>
    </source>
</evidence>
<evidence type="ECO:0000256" key="1">
    <source>
        <dbReference type="ARBA" id="ARBA00022670"/>
    </source>
</evidence>
<dbReference type="Pfam" id="PF01435">
    <property type="entry name" value="Peptidase_M48"/>
    <property type="match status" value="1"/>
</dbReference>
<dbReference type="OrthoDB" id="9810445at2"/>
<dbReference type="InterPro" id="IPR051156">
    <property type="entry name" value="Mito/Outer_Membr_Metalloprot"/>
</dbReference>
<dbReference type="Gene3D" id="3.30.2010.10">
    <property type="entry name" value="Metalloproteases ('zincins'), catalytic domain"/>
    <property type="match status" value="1"/>
</dbReference>
<accession>A0A5C4RQS4</accession>
<proteinExistence type="inferred from homology"/>
<dbReference type="PANTHER" id="PTHR22726">
    <property type="entry name" value="METALLOENDOPEPTIDASE OMA1"/>
    <property type="match status" value="1"/>
</dbReference>
<dbReference type="InterPro" id="IPR011990">
    <property type="entry name" value="TPR-like_helical_dom_sf"/>
</dbReference>
<evidence type="ECO:0000313" key="10">
    <source>
        <dbReference type="EMBL" id="TNJ33462.1"/>
    </source>
</evidence>
<dbReference type="CDD" id="cd07324">
    <property type="entry name" value="M48C_Oma1-like"/>
    <property type="match status" value="1"/>
</dbReference>
<dbReference type="Proteomes" id="UP000305760">
    <property type="component" value="Unassembled WGS sequence"/>
</dbReference>
<evidence type="ECO:0000256" key="5">
    <source>
        <dbReference type="ARBA" id="ARBA00023049"/>
    </source>
</evidence>
<keyword evidence="8" id="KW-0732">Signal</keyword>
<sequence length="389" mass="42375">MAGLLLAALLAGAISPAASTEEPADAARPGQRPLPGSDEDELWYAMDRAERELQQHPLLVRDEALNGYVREVACKVAGDYCPDLRVYIVQQPWFNASMSPNGMMVVWTGALLRFQDEAELALVLGHEFAHFRQRHSLQQWRKAKRTSAFLGSFGLLAWGSGAGAAGPVADLLGVAHMYRFSREAEREADRLGFAAATSSGYDPAAGARLWQRMLDEEAARRYGKPVPVFASHPKTSERLADVRAAAEASGVADGNAGRARYGAAVRPFLASWLELELSRRMYDTSVRVIADLRALAEPDLQGLYAFAEAEAYRRRGKDGDAARAEALYVEAAGLPGAPPASHRELGLVQRGRGESAAATASLRRYLELAPDAEDAAFIRHYLTELENRP</sequence>
<evidence type="ECO:0000256" key="8">
    <source>
        <dbReference type="SAM" id="SignalP"/>
    </source>
</evidence>
<keyword evidence="1 6" id="KW-0645">Protease</keyword>
<keyword evidence="11" id="KW-1185">Reference proteome</keyword>
<reference evidence="10 11" key="1">
    <citation type="submission" date="2019-03" db="EMBL/GenBank/DDBJ databases">
        <title>Arenimonas daejeonensis sp. nov., isolated from compost.</title>
        <authorList>
            <person name="Jeon C.O."/>
        </authorList>
    </citation>
    <scope>NUCLEOTIDE SEQUENCE [LARGE SCALE GENOMIC DNA]</scope>
    <source>
        <strain evidence="10 11">R29</strain>
    </source>
</reference>
<evidence type="ECO:0000256" key="2">
    <source>
        <dbReference type="ARBA" id="ARBA00022723"/>
    </source>
</evidence>
<gene>
    <name evidence="10" type="ORF">E1B00_08840</name>
</gene>
<dbReference type="GO" id="GO:0051603">
    <property type="term" value="P:proteolysis involved in protein catabolic process"/>
    <property type="evidence" value="ECO:0007669"/>
    <property type="project" value="TreeGrafter"/>
</dbReference>
<feature type="region of interest" description="Disordered" evidence="7">
    <location>
        <begin position="20"/>
        <end position="39"/>
    </location>
</feature>
<keyword evidence="2" id="KW-0479">Metal-binding</keyword>
<dbReference type="Gene3D" id="1.25.40.10">
    <property type="entry name" value="Tetratricopeptide repeat domain"/>
    <property type="match status" value="1"/>
</dbReference>
<comment type="cofactor">
    <cofactor evidence="6">
        <name>Zn(2+)</name>
        <dbReference type="ChEBI" id="CHEBI:29105"/>
    </cofactor>
    <text evidence="6">Binds 1 zinc ion per subunit.</text>
</comment>
<name>A0A5C4RQS4_9GAMM</name>
<dbReference type="GO" id="GO:0016020">
    <property type="term" value="C:membrane"/>
    <property type="evidence" value="ECO:0007669"/>
    <property type="project" value="TreeGrafter"/>
</dbReference>
<protein>
    <recommendedName>
        <fullName evidence="9">Peptidase M48 domain-containing protein</fullName>
    </recommendedName>
</protein>
<feature type="signal peptide" evidence="8">
    <location>
        <begin position="1"/>
        <end position="20"/>
    </location>
</feature>
<dbReference type="PANTHER" id="PTHR22726:SF1">
    <property type="entry name" value="METALLOENDOPEPTIDASE OMA1, MITOCHONDRIAL"/>
    <property type="match status" value="1"/>
</dbReference>
<dbReference type="EMBL" id="SMDR01000002">
    <property type="protein sequence ID" value="TNJ33462.1"/>
    <property type="molecule type" value="Genomic_DNA"/>
</dbReference>
<keyword evidence="4 6" id="KW-0862">Zinc</keyword>
<feature type="chain" id="PRO_5023139898" description="Peptidase M48 domain-containing protein" evidence="8">
    <location>
        <begin position="21"/>
        <end position="389"/>
    </location>
</feature>
<comment type="similarity">
    <text evidence="6">Belongs to the peptidase M48 family.</text>
</comment>
<keyword evidence="3 6" id="KW-0378">Hydrolase</keyword>
<comment type="caution">
    <text evidence="10">The sequence shown here is derived from an EMBL/GenBank/DDBJ whole genome shotgun (WGS) entry which is preliminary data.</text>
</comment>
<dbReference type="RefSeq" id="WP_139447901.1">
    <property type="nucleotide sequence ID" value="NZ_SMDR01000002.1"/>
</dbReference>